<keyword evidence="7 8" id="KW-0472">Membrane</keyword>
<proteinExistence type="predicted"/>
<feature type="transmembrane region" description="Helical" evidence="8">
    <location>
        <begin position="237"/>
        <end position="260"/>
    </location>
</feature>
<keyword evidence="5 8" id="KW-0812">Transmembrane</keyword>
<dbReference type="PANTHER" id="PTHR33908">
    <property type="entry name" value="MANNOSYLTRANSFERASE YKCB-RELATED"/>
    <property type="match status" value="1"/>
</dbReference>
<feature type="transmembrane region" description="Helical" evidence="8">
    <location>
        <begin position="297"/>
        <end position="316"/>
    </location>
</feature>
<name>A0ABN1IGW7_9FLAO</name>
<feature type="transmembrane region" description="Helical" evidence="8">
    <location>
        <begin position="386"/>
        <end position="406"/>
    </location>
</feature>
<feature type="transmembrane region" description="Helical" evidence="8">
    <location>
        <begin position="360"/>
        <end position="379"/>
    </location>
</feature>
<organism evidence="10 11">
    <name type="scientific">Aquimarina litoralis</name>
    <dbReference type="NCBI Taxonomy" id="584605"/>
    <lineage>
        <taxon>Bacteria</taxon>
        <taxon>Pseudomonadati</taxon>
        <taxon>Bacteroidota</taxon>
        <taxon>Flavobacteriia</taxon>
        <taxon>Flavobacteriales</taxon>
        <taxon>Flavobacteriaceae</taxon>
        <taxon>Aquimarina</taxon>
    </lineage>
</organism>
<feature type="transmembrane region" description="Helical" evidence="8">
    <location>
        <begin position="90"/>
        <end position="107"/>
    </location>
</feature>
<keyword evidence="4" id="KW-0808">Transferase</keyword>
<evidence type="ECO:0000256" key="4">
    <source>
        <dbReference type="ARBA" id="ARBA00022679"/>
    </source>
</evidence>
<comment type="subcellular location">
    <subcellularLocation>
        <location evidence="1">Cell membrane</location>
        <topology evidence="1">Multi-pass membrane protein</topology>
    </subcellularLocation>
</comment>
<keyword evidence="6 8" id="KW-1133">Transmembrane helix</keyword>
<keyword evidence="2" id="KW-1003">Cell membrane</keyword>
<dbReference type="Proteomes" id="UP001501758">
    <property type="component" value="Unassembled WGS sequence"/>
</dbReference>
<feature type="transmembrane region" description="Helical" evidence="8">
    <location>
        <begin position="328"/>
        <end position="348"/>
    </location>
</feature>
<dbReference type="RefSeq" id="WP_343910077.1">
    <property type="nucleotide sequence ID" value="NZ_BAAAGE010000001.1"/>
</dbReference>
<reference evidence="10 11" key="1">
    <citation type="journal article" date="2019" name="Int. J. Syst. Evol. Microbiol.">
        <title>The Global Catalogue of Microorganisms (GCM) 10K type strain sequencing project: providing services to taxonomists for standard genome sequencing and annotation.</title>
        <authorList>
            <consortium name="The Broad Institute Genomics Platform"/>
            <consortium name="The Broad Institute Genome Sequencing Center for Infectious Disease"/>
            <person name="Wu L."/>
            <person name="Ma J."/>
        </authorList>
    </citation>
    <scope>NUCLEOTIDE SEQUENCE [LARGE SCALE GENOMIC DNA]</scope>
    <source>
        <strain evidence="10 11">JCM 15974</strain>
    </source>
</reference>
<evidence type="ECO:0000256" key="5">
    <source>
        <dbReference type="ARBA" id="ARBA00022692"/>
    </source>
</evidence>
<gene>
    <name evidence="10" type="ORF">GCM10009430_04440</name>
</gene>
<sequence length="504" mass="57796">MIGSWAYPIYILDEAKNAEAAREMLVHSEFIVPKFNRLLRTDKPPLHYYFMILGYKLFGVNAFGARFFSGIFGALTISISYYYINKFSKRTIAWIFVFICWSSICFIQEFHLAVPDAYLIFFISIGLWMFYDFYATSSKFSLWIMYLLFGLGTLTKGPVAIALPGLICIIFLVSTKNFSIQAILKFRPLLGLIVFLLVTTPWYILVHFETDGDWTKGFFLDHNVNRFGSKMEGHGGIFLITWAFVLLGLMPFSFFLLKAFKNSYINKSKDSLLLFSTIVSVVFIVFFSISGTKLPNYTMPCYPFLALVLAVAFWEFYRGKDKGIHNTIALVLIALLAIALPTAGKLALLQEKELGDVSDIAYWLIPTSTATLVGLVFYFKGYLQKAFITIALGWVIITPILFLGIYPRLTSQNPVEQAKSILKQNDTVKVYKSFDAAFPINFQRTFTIIHKEAEIEEYFEKHPKGFLMTNTREVDVLENRMDIVKIMEVKALFESHTTRIYKKK</sequence>
<evidence type="ECO:0000256" key="1">
    <source>
        <dbReference type="ARBA" id="ARBA00004651"/>
    </source>
</evidence>
<dbReference type="Pfam" id="PF13231">
    <property type="entry name" value="PMT_2"/>
    <property type="match status" value="1"/>
</dbReference>
<dbReference type="InterPro" id="IPR050297">
    <property type="entry name" value="LipidA_mod_glycosyltrf_83"/>
</dbReference>
<evidence type="ECO:0000313" key="11">
    <source>
        <dbReference type="Proteomes" id="UP001501758"/>
    </source>
</evidence>
<evidence type="ECO:0000256" key="6">
    <source>
        <dbReference type="ARBA" id="ARBA00022989"/>
    </source>
</evidence>
<feature type="transmembrane region" description="Helical" evidence="8">
    <location>
        <begin position="186"/>
        <end position="205"/>
    </location>
</feature>
<dbReference type="InterPro" id="IPR038731">
    <property type="entry name" value="RgtA/B/C-like"/>
</dbReference>
<evidence type="ECO:0000256" key="2">
    <source>
        <dbReference type="ARBA" id="ARBA00022475"/>
    </source>
</evidence>
<evidence type="ECO:0000259" key="9">
    <source>
        <dbReference type="Pfam" id="PF13231"/>
    </source>
</evidence>
<keyword evidence="11" id="KW-1185">Reference proteome</keyword>
<feature type="transmembrane region" description="Helical" evidence="8">
    <location>
        <begin position="143"/>
        <end position="174"/>
    </location>
</feature>
<feature type="domain" description="Glycosyltransferase RgtA/B/C/D-like" evidence="9">
    <location>
        <begin position="42"/>
        <end position="203"/>
    </location>
</feature>
<protein>
    <submittedName>
        <fullName evidence="10">Glycosyltransferase family 39 protein</fullName>
    </submittedName>
</protein>
<feature type="transmembrane region" description="Helical" evidence="8">
    <location>
        <begin position="272"/>
        <end position="291"/>
    </location>
</feature>
<evidence type="ECO:0000256" key="3">
    <source>
        <dbReference type="ARBA" id="ARBA00022676"/>
    </source>
</evidence>
<comment type="caution">
    <text evidence="10">The sequence shown here is derived from an EMBL/GenBank/DDBJ whole genome shotgun (WGS) entry which is preliminary data.</text>
</comment>
<dbReference type="PANTHER" id="PTHR33908:SF3">
    <property type="entry name" value="UNDECAPRENYL PHOSPHATE-ALPHA-4-AMINO-4-DEOXY-L-ARABINOSE ARABINOSYL TRANSFERASE"/>
    <property type="match status" value="1"/>
</dbReference>
<feature type="transmembrane region" description="Helical" evidence="8">
    <location>
        <begin position="63"/>
        <end position="84"/>
    </location>
</feature>
<evidence type="ECO:0000313" key="10">
    <source>
        <dbReference type="EMBL" id="GAA0713129.1"/>
    </source>
</evidence>
<keyword evidence="3" id="KW-0328">Glycosyltransferase</keyword>
<evidence type="ECO:0000256" key="7">
    <source>
        <dbReference type="ARBA" id="ARBA00023136"/>
    </source>
</evidence>
<accession>A0ABN1IGW7</accession>
<dbReference type="EMBL" id="BAAAGE010000001">
    <property type="protein sequence ID" value="GAA0713129.1"/>
    <property type="molecule type" value="Genomic_DNA"/>
</dbReference>
<evidence type="ECO:0000256" key="8">
    <source>
        <dbReference type="SAM" id="Phobius"/>
    </source>
</evidence>